<protein>
    <submittedName>
        <fullName evidence="1">Uncharacterized protein</fullName>
    </submittedName>
</protein>
<accession>A0A6A6DMR1</accession>
<keyword evidence="2" id="KW-1185">Reference proteome</keyword>
<proteinExistence type="predicted"/>
<dbReference type="AlphaFoldDB" id="A0A6A6DMR1"/>
<dbReference type="EMBL" id="ML994666">
    <property type="protein sequence ID" value="KAF2179519.1"/>
    <property type="molecule type" value="Genomic_DNA"/>
</dbReference>
<gene>
    <name evidence="1" type="ORF">K469DRAFT_694024</name>
</gene>
<evidence type="ECO:0000313" key="1">
    <source>
        <dbReference type="EMBL" id="KAF2179519.1"/>
    </source>
</evidence>
<reference evidence="1" key="1">
    <citation type="journal article" date="2020" name="Stud. Mycol.">
        <title>101 Dothideomycetes genomes: a test case for predicting lifestyles and emergence of pathogens.</title>
        <authorList>
            <person name="Haridas S."/>
            <person name="Albert R."/>
            <person name="Binder M."/>
            <person name="Bloem J."/>
            <person name="Labutti K."/>
            <person name="Salamov A."/>
            <person name="Andreopoulos B."/>
            <person name="Baker S."/>
            <person name="Barry K."/>
            <person name="Bills G."/>
            <person name="Bluhm B."/>
            <person name="Cannon C."/>
            <person name="Castanera R."/>
            <person name="Culley D."/>
            <person name="Daum C."/>
            <person name="Ezra D."/>
            <person name="Gonzalez J."/>
            <person name="Henrissat B."/>
            <person name="Kuo A."/>
            <person name="Liang C."/>
            <person name="Lipzen A."/>
            <person name="Lutzoni F."/>
            <person name="Magnuson J."/>
            <person name="Mondo S."/>
            <person name="Nolan M."/>
            <person name="Ohm R."/>
            <person name="Pangilinan J."/>
            <person name="Park H.-J."/>
            <person name="Ramirez L."/>
            <person name="Alfaro M."/>
            <person name="Sun H."/>
            <person name="Tritt A."/>
            <person name="Yoshinaga Y."/>
            <person name="Zwiers L.-H."/>
            <person name="Turgeon B."/>
            <person name="Goodwin S."/>
            <person name="Spatafora J."/>
            <person name="Crous P."/>
            <person name="Grigoriev I."/>
        </authorList>
    </citation>
    <scope>NUCLEOTIDE SEQUENCE</scope>
    <source>
        <strain evidence="1">CBS 207.26</strain>
    </source>
</reference>
<name>A0A6A6DMR1_9PEZI</name>
<evidence type="ECO:0000313" key="2">
    <source>
        <dbReference type="Proteomes" id="UP000800200"/>
    </source>
</evidence>
<organism evidence="1 2">
    <name type="scientific">Zopfia rhizophila CBS 207.26</name>
    <dbReference type="NCBI Taxonomy" id="1314779"/>
    <lineage>
        <taxon>Eukaryota</taxon>
        <taxon>Fungi</taxon>
        <taxon>Dikarya</taxon>
        <taxon>Ascomycota</taxon>
        <taxon>Pezizomycotina</taxon>
        <taxon>Dothideomycetes</taxon>
        <taxon>Dothideomycetes incertae sedis</taxon>
        <taxon>Zopfiaceae</taxon>
        <taxon>Zopfia</taxon>
    </lineage>
</organism>
<dbReference type="Proteomes" id="UP000800200">
    <property type="component" value="Unassembled WGS sequence"/>
</dbReference>
<sequence length="136" mass="15567">MYKSLLCSIALNTAAYLRCCRWSGAIAAALERKHFSAAKLLTNRHAKHLPAPDKREYNCRLMESVKGDPEDLARAMLNMKCDTRTRVVWKMYECACRRGNAPIVVLLLGEETNSPNRPYGLESTYLKRSYLAVLRW</sequence>